<dbReference type="GO" id="GO:0090529">
    <property type="term" value="P:cell septum assembly"/>
    <property type="evidence" value="ECO:0007669"/>
    <property type="project" value="InterPro"/>
</dbReference>
<dbReference type="Gene3D" id="3.10.20.310">
    <property type="entry name" value="membrane protein fhac"/>
    <property type="match status" value="1"/>
</dbReference>
<protein>
    <submittedName>
        <fullName evidence="10">FtsQ-type POTRA domain-containing protein</fullName>
    </submittedName>
</protein>
<organism evidence="10 11">
    <name type="scientific">Pelagicoccus albus</name>
    <dbReference type="NCBI Taxonomy" id="415222"/>
    <lineage>
        <taxon>Bacteria</taxon>
        <taxon>Pseudomonadati</taxon>
        <taxon>Verrucomicrobiota</taxon>
        <taxon>Opitutia</taxon>
        <taxon>Puniceicoccales</taxon>
        <taxon>Pelagicoccaceae</taxon>
        <taxon>Pelagicoccus</taxon>
    </lineage>
</organism>
<reference evidence="10 11" key="1">
    <citation type="submission" date="2020-07" db="EMBL/GenBank/DDBJ databases">
        <authorList>
            <person name="Feng X."/>
        </authorList>
    </citation>
    <scope>NUCLEOTIDE SEQUENCE [LARGE SCALE GENOMIC DNA]</scope>
    <source>
        <strain evidence="10 11">JCM23202</strain>
    </source>
</reference>
<dbReference type="Proteomes" id="UP000526501">
    <property type="component" value="Unassembled WGS sequence"/>
</dbReference>
<evidence type="ECO:0000313" key="10">
    <source>
        <dbReference type="EMBL" id="MBC2608193.1"/>
    </source>
</evidence>
<dbReference type="InterPro" id="IPR034746">
    <property type="entry name" value="POTRA"/>
</dbReference>
<comment type="subcellular location">
    <subcellularLocation>
        <location evidence="1">Membrane</location>
    </subcellularLocation>
</comment>
<evidence type="ECO:0000313" key="11">
    <source>
        <dbReference type="Proteomes" id="UP000526501"/>
    </source>
</evidence>
<feature type="domain" description="POTRA" evidence="9">
    <location>
        <begin position="81"/>
        <end position="149"/>
    </location>
</feature>
<dbReference type="InterPro" id="IPR026579">
    <property type="entry name" value="FtsQ"/>
</dbReference>
<dbReference type="GO" id="GO:0016020">
    <property type="term" value="C:membrane"/>
    <property type="evidence" value="ECO:0007669"/>
    <property type="project" value="UniProtKB-SubCell"/>
</dbReference>
<evidence type="ECO:0000256" key="2">
    <source>
        <dbReference type="ARBA" id="ARBA00022475"/>
    </source>
</evidence>
<dbReference type="InterPro" id="IPR013685">
    <property type="entry name" value="POTRA_FtsQ_type"/>
</dbReference>
<evidence type="ECO:0000256" key="5">
    <source>
        <dbReference type="ARBA" id="ARBA00022989"/>
    </source>
</evidence>
<evidence type="ECO:0000259" key="9">
    <source>
        <dbReference type="PROSITE" id="PS51779"/>
    </source>
</evidence>
<evidence type="ECO:0000256" key="4">
    <source>
        <dbReference type="ARBA" id="ARBA00022692"/>
    </source>
</evidence>
<keyword evidence="6 8" id="KW-0472">Membrane</keyword>
<proteinExistence type="predicted"/>
<evidence type="ECO:0000256" key="3">
    <source>
        <dbReference type="ARBA" id="ARBA00022618"/>
    </source>
</evidence>
<keyword evidence="4 8" id="KW-0812">Transmembrane</keyword>
<keyword evidence="11" id="KW-1185">Reference proteome</keyword>
<keyword evidence="5 8" id="KW-1133">Transmembrane helix</keyword>
<keyword evidence="3" id="KW-0132">Cell division</keyword>
<feature type="transmembrane region" description="Helical" evidence="8">
    <location>
        <begin position="46"/>
        <end position="64"/>
    </location>
</feature>
<name>A0A7X1EAE3_9BACT</name>
<gene>
    <name evidence="10" type="ORF">H5P27_19210</name>
</gene>
<dbReference type="PANTHER" id="PTHR35851">
    <property type="entry name" value="CELL DIVISION PROTEIN FTSQ"/>
    <property type="match status" value="1"/>
</dbReference>
<accession>A0A7X1EAE3</accession>
<dbReference type="Pfam" id="PF08478">
    <property type="entry name" value="POTRA_1"/>
    <property type="match status" value="1"/>
</dbReference>
<evidence type="ECO:0000256" key="1">
    <source>
        <dbReference type="ARBA" id="ARBA00004370"/>
    </source>
</evidence>
<dbReference type="AlphaFoldDB" id="A0A7X1EAE3"/>
<evidence type="ECO:0000256" key="8">
    <source>
        <dbReference type="SAM" id="Phobius"/>
    </source>
</evidence>
<comment type="caution">
    <text evidence="10">The sequence shown here is derived from an EMBL/GenBank/DDBJ whole genome shotgun (WGS) entry which is preliminary data.</text>
</comment>
<dbReference type="EMBL" id="JACHVC010000013">
    <property type="protein sequence ID" value="MBC2608193.1"/>
    <property type="molecule type" value="Genomic_DNA"/>
</dbReference>
<evidence type="ECO:0000256" key="7">
    <source>
        <dbReference type="ARBA" id="ARBA00023306"/>
    </source>
</evidence>
<dbReference type="PROSITE" id="PS51779">
    <property type="entry name" value="POTRA"/>
    <property type="match status" value="1"/>
</dbReference>
<sequence>MAAQKTKTATRRKRKANTWKDIDQSVKPKAMSSASERRVWLGRAKFAAVALFVGAIAAGGIYLAPKLEAGPELLTKAGESMPIVLIDVQTDGSLDHSFILERLGIEEDANLLSIDLDLLKEKLEAIGQVKEAVVSRRFPDALEVSVSERNPIVRLIGVRPNGEKLDLFADEEGVVFEAEQLDPNIAGKLPYLAGVGLSKAADGYAPIGDIDAVAKLLSDAQAIAQHLYARWRVISLEHEGRIIVKAVGTREIHFDRNMDFRDQLGRLDYIIDYARSVGHPSLKRVDLTLEDQVPVTL</sequence>
<keyword evidence="2" id="KW-1003">Cell membrane</keyword>
<dbReference type="RefSeq" id="WP_185662044.1">
    <property type="nucleotide sequence ID" value="NZ_CAWPOO010000013.1"/>
</dbReference>
<dbReference type="PANTHER" id="PTHR35851:SF1">
    <property type="entry name" value="CELL DIVISION PROTEIN FTSQ"/>
    <property type="match status" value="1"/>
</dbReference>
<evidence type="ECO:0000256" key="6">
    <source>
        <dbReference type="ARBA" id="ARBA00023136"/>
    </source>
</evidence>
<keyword evidence="7" id="KW-0131">Cell cycle</keyword>